<evidence type="ECO:0000313" key="4">
    <source>
        <dbReference type="EMBL" id="AJP73794.1"/>
    </source>
</evidence>
<dbReference type="OrthoDB" id="9767435at2"/>
<dbReference type="KEGG" id="sphi:TS85_21345"/>
<dbReference type="SMART" id="SM00387">
    <property type="entry name" value="HATPase_c"/>
    <property type="match status" value="1"/>
</dbReference>
<gene>
    <name evidence="4" type="ORF">TS85_21345</name>
</gene>
<dbReference type="PANTHER" id="PTHR43065">
    <property type="entry name" value="SENSOR HISTIDINE KINASE"/>
    <property type="match status" value="1"/>
</dbReference>
<dbReference type="EMBL" id="CP010836">
    <property type="protein sequence ID" value="AJP73794.1"/>
    <property type="molecule type" value="Genomic_DNA"/>
</dbReference>
<dbReference type="InterPro" id="IPR005467">
    <property type="entry name" value="His_kinase_dom"/>
</dbReference>
<dbReference type="PRINTS" id="PR00344">
    <property type="entry name" value="BCTRLSENSOR"/>
</dbReference>
<dbReference type="PROSITE" id="PS50109">
    <property type="entry name" value="HIS_KIN"/>
    <property type="match status" value="1"/>
</dbReference>
<sequence length="135" mass="14183">MVDIAAYLHELCAALAEALFLRGAIALNCDAEPATMPRDRAVTLGLIVNELVTNAAKHAFTDRETGTITVRFVSAEPGWRLIVADNGTGIPAERAPRPGSGLGQRLIDGFARQAGGTIDTRSGPKGTTVTVLLTE</sequence>
<dbReference type="Pfam" id="PF02518">
    <property type="entry name" value="HATPase_c"/>
    <property type="match status" value="1"/>
</dbReference>
<dbReference type="InterPro" id="IPR036890">
    <property type="entry name" value="HATPase_C_sf"/>
</dbReference>
<keyword evidence="5" id="KW-1185">Reference proteome</keyword>
<proteinExistence type="predicted"/>
<dbReference type="InterPro" id="IPR003594">
    <property type="entry name" value="HATPase_dom"/>
</dbReference>
<evidence type="ECO:0000313" key="5">
    <source>
        <dbReference type="Proteomes" id="UP000032300"/>
    </source>
</evidence>
<evidence type="ECO:0000256" key="2">
    <source>
        <dbReference type="ARBA" id="ARBA00012438"/>
    </source>
</evidence>
<reference evidence="4 5" key="2">
    <citation type="submission" date="2015-02" db="EMBL/GenBank/DDBJ databases">
        <title>The complete genome of Sphingomonas hengshuiensis sp. WHSC-8 isolated from soil of Hengshui Lake.</title>
        <authorList>
            <person name="Wei S."/>
            <person name="Guo J."/>
            <person name="Su C."/>
            <person name="Wu R."/>
            <person name="Zhang Z."/>
            <person name="Liang K."/>
            <person name="Li H."/>
            <person name="Wang T."/>
            <person name="Liu H."/>
            <person name="Zhang C."/>
            <person name="Li Z."/>
            <person name="Wang Q."/>
            <person name="Meng J."/>
        </authorList>
    </citation>
    <scope>NUCLEOTIDE SEQUENCE [LARGE SCALE GENOMIC DNA]</scope>
    <source>
        <strain evidence="4 5">WHSC-8</strain>
    </source>
</reference>
<dbReference type="RefSeq" id="WP_044334908.1">
    <property type="nucleotide sequence ID" value="NZ_CP010836.1"/>
</dbReference>
<accession>A0A7U4LGP8</accession>
<evidence type="ECO:0000256" key="1">
    <source>
        <dbReference type="ARBA" id="ARBA00000085"/>
    </source>
</evidence>
<dbReference type="PANTHER" id="PTHR43065:SF23">
    <property type="entry name" value="SENSOR HISTIDINE KINASE PDTAS"/>
    <property type="match status" value="1"/>
</dbReference>
<dbReference type="GO" id="GO:0004673">
    <property type="term" value="F:protein histidine kinase activity"/>
    <property type="evidence" value="ECO:0007669"/>
    <property type="project" value="UniProtKB-EC"/>
</dbReference>
<protein>
    <recommendedName>
        <fullName evidence="2">histidine kinase</fullName>
        <ecNumber evidence="2">2.7.13.3</ecNumber>
    </recommendedName>
</protein>
<dbReference type="SUPFAM" id="SSF55874">
    <property type="entry name" value="ATPase domain of HSP90 chaperone/DNA topoisomerase II/histidine kinase"/>
    <property type="match status" value="1"/>
</dbReference>
<feature type="domain" description="Histidine kinase" evidence="3">
    <location>
        <begin position="44"/>
        <end position="135"/>
    </location>
</feature>
<dbReference type="Gene3D" id="3.30.565.10">
    <property type="entry name" value="Histidine kinase-like ATPase, C-terminal domain"/>
    <property type="match status" value="1"/>
</dbReference>
<name>A0A7U4LGP8_9SPHN</name>
<reference evidence="4 5" key="1">
    <citation type="journal article" date="2015" name="Int. J. Syst. Evol. Microbiol.">
        <title>Sphingomonas hengshuiensis sp. nov., isolated from lake wetland.</title>
        <authorList>
            <person name="Wei S."/>
            <person name="Wang T."/>
            <person name="Liu H."/>
            <person name="Zhang C."/>
            <person name="Guo J."/>
            <person name="Wang Q."/>
            <person name="Liang K."/>
            <person name="Zhang Z."/>
        </authorList>
    </citation>
    <scope>NUCLEOTIDE SEQUENCE [LARGE SCALE GENOMIC DNA]</scope>
    <source>
        <strain evidence="4 5">WHSC-8</strain>
    </source>
</reference>
<dbReference type="InterPro" id="IPR004358">
    <property type="entry name" value="Sig_transdc_His_kin-like_C"/>
</dbReference>
<organism evidence="4 5">
    <name type="scientific">Sphingomonas hengshuiensis</name>
    <dbReference type="NCBI Taxonomy" id="1609977"/>
    <lineage>
        <taxon>Bacteria</taxon>
        <taxon>Pseudomonadati</taxon>
        <taxon>Pseudomonadota</taxon>
        <taxon>Alphaproteobacteria</taxon>
        <taxon>Sphingomonadales</taxon>
        <taxon>Sphingomonadaceae</taxon>
        <taxon>Sphingomonas</taxon>
    </lineage>
</organism>
<comment type="catalytic activity">
    <reaction evidence="1">
        <text>ATP + protein L-histidine = ADP + protein N-phospho-L-histidine.</text>
        <dbReference type="EC" id="2.7.13.3"/>
    </reaction>
</comment>
<dbReference type="EC" id="2.7.13.3" evidence="2"/>
<evidence type="ECO:0000259" key="3">
    <source>
        <dbReference type="PROSITE" id="PS50109"/>
    </source>
</evidence>
<dbReference type="AlphaFoldDB" id="A0A7U4LGP8"/>
<dbReference type="Proteomes" id="UP000032300">
    <property type="component" value="Chromosome"/>
</dbReference>